<feature type="compositionally biased region" description="Polar residues" evidence="1">
    <location>
        <begin position="127"/>
        <end position="138"/>
    </location>
</feature>
<dbReference type="EMBL" id="MAXA01000052">
    <property type="protein sequence ID" value="OHV41479.1"/>
    <property type="molecule type" value="Genomic_DNA"/>
</dbReference>
<name>A0A1S1R6W4_9ACTN</name>
<evidence type="ECO:0000313" key="3">
    <source>
        <dbReference type="Proteomes" id="UP000179769"/>
    </source>
</evidence>
<keyword evidence="3" id="KW-1185">Reference proteome</keyword>
<protein>
    <submittedName>
        <fullName evidence="2">Uncharacterized protein</fullName>
    </submittedName>
</protein>
<sequence length="193" mass="21259">MHLRVRRFFCDADGCARKTFAEQVPGLTVYLTARWNAGVTSTRQLHQELRERGVVVSERTIRRFLIHLRAGRSAAQLSVDPTRREVTRSITRHPDDVDDDDDDDDKIRLKELCDRCPDLDSPPANGSLPSSTYSSTDAAAQRWRHGSSGPRHAPCLSYAATPPACAPTGTRSPPVSPTRGAPARLKGRSTASK</sequence>
<feature type="compositionally biased region" description="Basic and acidic residues" evidence="1">
    <location>
        <begin position="85"/>
        <end position="95"/>
    </location>
</feature>
<dbReference type="AlphaFoldDB" id="A0A1S1R6W4"/>
<evidence type="ECO:0000313" key="2">
    <source>
        <dbReference type="EMBL" id="OHV41479.1"/>
    </source>
</evidence>
<reference evidence="3" key="1">
    <citation type="submission" date="2016-07" db="EMBL/GenBank/DDBJ databases">
        <title>Frankia sp. NRRL B-16219 Genome sequencing.</title>
        <authorList>
            <person name="Ghodhbane-Gtari F."/>
            <person name="Swanson E."/>
            <person name="Gueddou A."/>
            <person name="Louati M."/>
            <person name="Nouioui I."/>
            <person name="Hezbri K."/>
            <person name="Abebe-Akele F."/>
            <person name="Simpson S."/>
            <person name="Morris K."/>
            <person name="Thomas K."/>
            <person name="Gtari M."/>
            <person name="Tisa L.S."/>
        </authorList>
    </citation>
    <scope>NUCLEOTIDE SEQUENCE [LARGE SCALE GENOMIC DNA]</scope>
    <source>
        <strain evidence="3">NRRL B-16219</strain>
    </source>
</reference>
<accession>A0A1S1R6W4</accession>
<proteinExistence type="predicted"/>
<feature type="compositionally biased region" description="Low complexity" evidence="1">
    <location>
        <begin position="159"/>
        <end position="170"/>
    </location>
</feature>
<feature type="region of interest" description="Disordered" evidence="1">
    <location>
        <begin position="85"/>
        <end position="104"/>
    </location>
</feature>
<evidence type="ECO:0000256" key="1">
    <source>
        <dbReference type="SAM" id="MobiDB-lite"/>
    </source>
</evidence>
<gene>
    <name evidence="2" type="ORF">BBK14_32120</name>
</gene>
<feature type="region of interest" description="Disordered" evidence="1">
    <location>
        <begin position="115"/>
        <end position="193"/>
    </location>
</feature>
<dbReference type="Proteomes" id="UP000179769">
    <property type="component" value="Unassembled WGS sequence"/>
</dbReference>
<comment type="caution">
    <text evidence="2">The sequence shown here is derived from an EMBL/GenBank/DDBJ whole genome shotgun (WGS) entry which is preliminary data.</text>
</comment>
<organism evidence="2 3">
    <name type="scientific">Parafrankia soli</name>
    <dbReference type="NCBI Taxonomy" id="2599596"/>
    <lineage>
        <taxon>Bacteria</taxon>
        <taxon>Bacillati</taxon>
        <taxon>Actinomycetota</taxon>
        <taxon>Actinomycetes</taxon>
        <taxon>Frankiales</taxon>
        <taxon>Frankiaceae</taxon>
        <taxon>Parafrankia</taxon>
    </lineage>
</organism>